<name>A0A5C6FDN7_9BACT</name>
<dbReference type="Gene3D" id="3.40.50.720">
    <property type="entry name" value="NAD(P)-binding Rossmann-like Domain"/>
    <property type="match status" value="1"/>
</dbReference>
<dbReference type="InterPro" id="IPR003099">
    <property type="entry name" value="Prephen_DH"/>
</dbReference>
<dbReference type="PANTHER" id="PTHR21363:SF0">
    <property type="entry name" value="PREPHENATE DEHYDROGENASE [NADP(+)]"/>
    <property type="match status" value="1"/>
</dbReference>
<keyword evidence="2" id="KW-0812">Transmembrane</keyword>
<evidence type="ECO:0000256" key="2">
    <source>
        <dbReference type="SAM" id="Phobius"/>
    </source>
</evidence>
<dbReference type="GO" id="GO:0070403">
    <property type="term" value="F:NAD+ binding"/>
    <property type="evidence" value="ECO:0007669"/>
    <property type="project" value="InterPro"/>
</dbReference>
<dbReference type="SUPFAM" id="SSF51735">
    <property type="entry name" value="NAD(P)-binding Rossmann-fold domains"/>
    <property type="match status" value="1"/>
</dbReference>
<dbReference type="Pfam" id="PF20463">
    <property type="entry name" value="PDH_C"/>
    <property type="match status" value="1"/>
</dbReference>
<feature type="domain" description="Prephenate/arogenate dehydrogenase" evidence="3">
    <location>
        <begin position="11"/>
        <end position="285"/>
    </location>
</feature>
<dbReference type="FunFam" id="3.40.50.720:FF:000208">
    <property type="entry name" value="Prephenate dehydrogenase"/>
    <property type="match status" value="1"/>
</dbReference>
<dbReference type="InterPro" id="IPR046825">
    <property type="entry name" value="PDH_C"/>
</dbReference>
<protein>
    <submittedName>
        <fullName evidence="4">Prephenate dehydrogenase</fullName>
    </submittedName>
</protein>
<keyword evidence="5" id="KW-1185">Reference proteome</keyword>
<accession>A0A5C6FDN7</accession>
<dbReference type="InterPro" id="IPR036291">
    <property type="entry name" value="NAD(P)-bd_dom_sf"/>
</dbReference>
<gene>
    <name evidence="4" type="ORF">Poly59_11060</name>
</gene>
<dbReference type="RefSeq" id="WP_146532971.1">
    <property type="nucleotide sequence ID" value="NZ_SJPX01000001.1"/>
</dbReference>
<feature type="transmembrane region" description="Helical" evidence="2">
    <location>
        <begin position="12"/>
        <end position="29"/>
    </location>
</feature>
<evidence type="ECO:0000313" key="5">
    <source>
        <dbReference type="Proteomes" id="UP000317977"/>
    </source>
</evidence>
<keyword evidence="1" id="KW-0560">Oxidoreductase</keyword>
<dbReference type="EMBL" id="SJPX01000001">
    <property type="protein sequence ID" value="TWU58196.1"/>
    <property type="molecule type" value="Genomic_DNA"/>
</dbReference>
<dbReference type="PANTHER" id="PTHR21363">
    <property type="entry name" value="PREPHENATE DEHYDROGENASE"/>
    <property type="match status" value="1"/>
</dbReference>
<reference evidence="4 5" key="1">
    <citation type="submission" date="2019-02" db="EMBL/GenBank/DDBJ databases">
        <title>Deep-cultivation of Planctomycetes and their phenomic and genomic characterization uncovers novel biology.</title>
        <authorList>
            <person name="Wiegand S."/>
            <person name="Jogler M."/>
            <person name="Boedeker C."/>
            <person name="Pinto D."/>
            <person name="Vollmers J."/>
            <person name="Rivas-Marin E."/>
            <person name="Kohn T."/>
            <person name="Peeters S.H."/>
            <person name="Heuer A."/>
            <person name="Rast P."/>
            <person name="Oberbeckmann S."/>
            <person name="Bunk B."/>
            <person name="Jeske O."/>
            <person name="Meyerdierks A."/>
            <person name="Storesund J.E."/>
            <person name="Kallscheuer N."/>
            <person name="Luecker S."/>
            <person name="Lage O.M."/>
            <person name="Pohl T."/>
            <person name="Merkel B.J."/>
            <person name="Hornburger P."/>
            <person name="Mueller R.-W."/>
            <person name="Bruemmer F."/>
            <person name="Labrenz M."/>
            <person name="Spormann A.M."/>
            <person name="Op Den Camp H."/>
            <person name="Overmann J."/>
            <person name="Amann R."/>
            <person name="Jetten M.S.M."/>
            <person name="Mascher T."/>
            <person name="Medema M.H."/>
            <person name="Devos D.P."/>
            <person name="Kaster A.-K."/>
            <person name="Ovreas L."/>
            <person name="Rohde M."/>
            <person name="Galperin M.Y."/>
            <person name="Jogler C."/>
        </authorList>
    </citation>
    <scope>NUCLEOTIDE SEQUENCE [LARGE SCALE GENOMIC DNA]</scope>
    <source>
        <strain evidence="4 5">Poly59</strain>
    </source>
</reference>
<dbReference type="GO" id="GO:0004665">
    <property type="term" value="F:prephenate dehydrogenase (NADP+) activity"/>
    <property type="evidence" value="ECO:0007669"/>
    <property type="project" value="InterPro"/>
</dbReference>
<dbReference type="AlphaFoldDB" id="A0A5C6FDN7"/>
<dbReference type="SUPFAM" id="SSF48179">
    <property type="entry name" value="6-phosphogluconate dehydrogenase C-terminal domain-like"/>
    <property type="match status" value="1"/>
</dbReference>
<dbReference type="InterPro" id="IPR050812">
    <property type="entry name" value="Preph/Arog_dehydrog"/>
</dbReference>
<evidence type="ECO:0000313" key="4">
    <source>
        <dbReference type="EMBL" id="TWU58196.1"/>
    </source>
</evidence>
<sequence length="285" mass="30523">MHPNSDDNWPRRVAILGVGLLGGSVAMSIRRSRPETVFVGYSRSTDRLADAIRRGIIDEATDSIGDACRDCDAVVVATPVDRIAAMVIEAAGHCPDDCLITDVGSTKSGIVAAVEKDACAAAKFVAAHPIAGSEKSGSQYAVANLFDHKVVVVTPGKAADSAMVQRTDRFWKMTGGKTVTMSVADHDDYLAAISHVPHLMSALVARMTPPVARSLVGTGWKDITRVASGDPEMWTAICRENRPAIVTELARLAEELNQLRSIVEDGRDDEMASWLAEAKRIKDQG</sequence>
<evidence type="ECO:0000259" key="3">
    <source>
        <dbReference type="PROSITE" id="PS51176"/>
    </source>
</evidence>
<dbReference type="OrthoDB" id="9802008at2"/>
<comment type="caution">
    <text evidence="4">The sequence shown here is derived from an EMBL/GenBank/DDBJ whole genome shotgun (WGS) entry which is preliminary data.</text>
</comment>
<evidence type="ECO:0000256" key="1">
    <source>
        <dbReference type="ARBA" id="ARBA00023002"/>
    </source>
</evidence>
<dbReference type="Gene3D" id="1.10.3660.10">
    <property type="entry name" value="6-phosphogluconate dehydrogenase C-terminal like domain"/>
    <property type="match status" value="1"/>
</dbReference>
<dbReference type="InterPro" id="IPR008927">
    <property type="entry name" value="6-PGluconate_DH-like_C_sf"/>
</dbReference>
<dbReference type="GO" id="GO:0008977">
    <property type="term" value="F:prephenate dehydrogenase (NAD+) activity"/>
    <property type="evidence" value="ECO:0007669"/>
    <property type="project" value="InterPro"/>
</dbReference>
<dbReference type="Proteomes" id="UP000317977">
    <property type="component" value="Unassembled WGS sequence"/>
</dbReference>
<dbReference type="GO" id="GO:0006571">
    <property type="term" value="P:tyrosine biosynthetic process"/>
    <property type="evidence" value="ECO:0007669"/>
    <property type="project" value="InterPro"/>
</dbReference>
<dbReference type="InterPro" id="IPR046826">
    <property type="entry name" value="PDH_N"/>
</dbReference>
<proteinExistence type="predicted"/>
<organism evidence="4 5">
    <name type="scientific">Rubripirellula reticaptiva</name>
    <dbReference type="NCBI Taxonomy" id="2528013"/>
    <lineage>
        <taxon>Bacteria</taxon>
        <taxon>Pseudomonadati</taxon>
        <taxon>Planctomycetota</taxon>
        <taxon>Planctomycetia</taxon>
        <taxon>Pirellulales</taxon>
        <taxon>Pirellulaceae</taxon>
        <taxon>Rubripirellula</taxon>
    </lineage>
</organism>
<dbReference type="Pfam" id="PF02153">
    <property type="entry name" value="PDH_N"/>
    <property type="match status" value="1"/>
</dbReference>
<keyword evidence="2" id="KW-0472">Membrane</keyword>
<keyword evidence="2" id="KW-1133">Transmembrane helix</keyword>
<dbReference type="PROSITE" id="PS51176">
    <property type="entry name" value="PDH_ADH"/>
    <property type="match status" value="1"/>
</dbReference>